<organism evidence="3 4">
    <name type="scientific">Hypsibius exemplaris</name>
    <name type="common">Freshwater tardigrade</name>
    <dbReference type="NCBI Taxonomy" id="2072580"/>
    <lineage>
        <taxon>Eukaryota</taxon>
        <taxon>Metazoa</taxon>
        <taxon>Ecdysozoa</taxon>
        <taxon>Tardigrada</taxon>
        <taxon>Eutardigrada</taxon>
        <taxon>Parachela</taxon>
        <taxon>Hypsibioidea</taxon>
        <taxon>Hypsibiidae</taxon>
        <taxon>Hypsibius</taxon>
    </lineage>
</organism>
<evidence type="ECO:0000259" key="2">
    <source>
        <dbReference type="Pfam" id="PF07648"/>
    </source>
</evidence>
<comment type="caution">
    <text evidence="3">The sequence shown here is derived from an EMBL/GenBank/DDBJ whole genome shotgun (WGS) entry which is preliminary data.</text>
</comment>
<feature type="signal peptide" evidence="1">
    <location>
        <begin position="1"/>
        <end position="23"/>
    </location>
</feature>
<evidence type="ECO:0000256" key="1">
    <source>
        <dbReference type="SAM" id="SignalP"/>
    </source>
</evidence>
<dbReference type="InterPro" id="IPR002350">
    <property type="entry name" value="Kazal_dom"/>
</dbReference>
<dbReference type="SUPFAM" id="SSF100895">
    <property type="entry name" value="Kazal-type serine protease inhibitors"/>
    <property type="match status" value="1"/>
</dbReference>
<proteinExistence type="predicted"/>
<reference evidence="4" key="1">
    <citation type="submission" date="2017-01" db="EMBL/GenBank/DDBJ databases">
        <title>Comparative genomics of anhydrobiosis in the tardigrade Hypsibius dujardini.</title>
        <authorList>
            <person name="Yoshida Y."/>
            <person name="Koutsovoulos G."/>
            <person name="Laetsch D."/>
            <person name="Stevens L."/>
            <person name="Kumar S."/>
            <person name="Horikawa D."/>
            <person name="Ishino K."/>
            <person name="Komine S."/>
            <person name="Tomita M."/>
            <person name="Blaxter M."/>
            <person name="Arakawa K."/>
        </authorList>
    </citation>
    <scope>NUCLEOTIDE SEQUENCE [LARGE SCALE GENOMIC DNA]</scope>
    <source>
        <strain evidence="4">Z151</strain>
    </source>
</reference>
<protein>
    <recommendedName>
        <fullName evidence="2">Kazal-like domain-containing protein</fullName>
    </recommendedName>
</protein>
<evidence type="ECO:0000313" key="3">
    <source>
        <dbReference type="EMBL" id="OQV11870.1"/>
    </source>
</evidence>
<keyword evidence="4" id="KW-1185">Reference proteome</keyword>
<feature type="domain" description="Kazal-like" evidence="2">
    <location>
        <begin position="61"/>
        <end position="81"/>
    </location>
</feature>
<dbReference type="AlphaFoldDB" id="A0A1W0W9M1"/>
<name>A0A1W0W9M1_HYPEX</name>
<dbReference type="OrthoDB" id="10659176at2759"/>
<evidence type="ECO:0000313" key="4">
    <source>
        <dbReference type="Proteomes" id="UP000192578"/>
    </source>
</evidence>
<dbReference type="InterPro" id="IPR036058">
    <property type="entry name" value="Kazal_dom_sf"/>
</dbReference>
<dbReference type="Pfam" id="PF07648">
    <property type="entry name" value="Kazal_2"/>
    <property type="match status" value="1"/>
</dbReference>
<accession>A0A1W0W9M1</accession>
<dbReference type="Proteomes" id="UP000192578">
    <property type="component" value="Unassembled WGS sequence"/>
</dbReference>
<gene>
    <name evidence="3" type="ORF">BV898_13838</name>
</gene>
<sequence>MDTAFILSFVLSAGFAGIPHGNAQSNMFANNNYMMTARAVPPNCLCRAALQTVAGTFVGGRICGSDGRNYTSACHFINAQATNPNLGERPCFTPQEMKVLQQYGSDYAYDQETFCMTNGLSLRATRMQIDQQMHTDPSLALLCEDRCPCNQLKCPSRG</sequence>
<feature type="chain" id="PRO_5013252461" description="Kazal-like domain-containing protein" evidence="1">
    <location>
        <begin position="24"/>
        <end position="158"/>
    </location>
</feature>
<keyword evidence="1" id="KW-0732">Signal</keyword>
<dbReference type="EMBL" id="MTYJ01000159">
    <property type="protein sequence ID" value="OQV11870.1"/>
    <property type="molecule type" value="Genomic_DNA"/>
</dbReference>